<gene>
    <name evidence="2" type="ORF">Sste5346_008294</name>
</gene>
<organism evidence="2 3">
    <name type="scientific">Sporothrix stenoceras</name>
    <dbReference type="NCBI Taxonomy" id="5173"/>
    <lineage>
        <taxon>Eukaryota</taxon>
        <taxon>Fungi</taxon>
        <taxon>Dikarya</taxon>
        <taxon>Ascomycota</taxon>
        <taxon>Pezizomycotina</taxon>
        <taxon>Sordariomycetes</taxon>
        <taxon>Sordariomycetidae</taxon>
        <taxon>Ophiostomatales</taxon>
        <taxon>Ophiostomataceae</taxon>
        <taxon>Sporothrix</taxon>
    </lineage>
</organism>
<sequence>MPQGLAYSGSFLSQSSPDGDVVLREAEFSQTTFNALVEANDQYASLPVLTSLQSQPGQETHHTQPDYNSATRPFSRPRLPSAVTATSDNSFGLDSSSPLSSISVAADNNSQLKFRSAPPSTAGDVAMRNKVAGVPGSMQYQFNVGDNSHNVSTDEHGDAKRRHSDDVEATTGLSKKTTKGKKSDGMSCVPCAIKRKKNNSVAYPVCVSQDFADHNIFLDGLRSDLKERATKILESGQIMSMNYNSGLGFPLELLSEFKFGSGDVYRPLLMGDPLEDKSFYKPFYQASILLQAREFLTAAAKSGHRQGLDFTPELEDQLRLMQALSAVRAFRFIKAMLNKNRINSETPKYSRYARNLLIGLCMFFEQTLAFEKTHPKDSLPMSEKLAAQHRDLCYHLAYRVRFMADYTYGDQSGLSKLVEINAEGVNLNEGFWDRFRVLRTDASQLGGQAGQNPDADGHAMGRVTDSAANSKIGEASRALITPDELIPTSTAPGSPSAPYIFLTRATGLLTPTKQASAPTPAAPASKTKLEKLKNKVFSKRKERKRKDDDQWIDSRDMPDADIIFTVRAPLHHDNFDDLLGMMKDVHIHDNGEGNSSGTRHAHHAHDDGTMFCTSPVGDDMQWQPSSDAGSPSDIFDGLVISAGSIDNSISFDDGAGDNNIDIDGLYGIDGDNILADSLRAQQNADDADPRFDYSTTNAEVHPDLVADANTASPRTPGPMPGPVTTGTMAVPIPAADHSVPSAPPSESGSTSCRPSSARSSLMLARTQSTRALGKVKKMLGRKGQ</sequence>
<evidence type="ECO:0000313" key="2">
    <source>
        <dbReference type="EMBL" id="KAL1890292.1"/>
    </source>
</evidence>
<name>A0ABR3YQT5_9PEZI</name>
<accession>A0ABR3YQT5</accession>
<dbReference type="Proteomes" id="UP001583186">
    <property type="component" value="Unassembled WGS sequence"/>
</dbReference>
<feature type="compositionally biased region" description="Basic and acidic residues" evidence="1">
    <location>
        <begin position="152"/>
        <end position="166"/>
    </location>
</feature>
<protein>
    <recommendedName>
        <fullName evidence="4">C6 zinc finger domain containing protein</fullName>
    </recommendedName>
</protein>
<evidence type="ECO:0000313" key="3">
    <source>
        <dbReference type="Proteomes" id="UP001583186"/>
    </source>
</evidence>
<keyword evidence="3" id="KW-1185">Reference proteome</keyword>
<dbReference type="EMBL" id="JAWCUI010000063">
    <property type="protein sequence ID" value="KAL1890292.1"/>
    <property type="molecule type" value="Genomic_DNA"/>
</dbReference>
<proteinExistence type="predicted"/>
<feature type="region of interest" description="Disordered" evidence="1">
    <location>
        <begin position="144"/>
        <end position="180"/>
    </location>
</feature>
<feature type="compositionally biased region" description="Basic residues" evidence="1">
    <location>
        <begin position="773"/>
        <end position="784"/>
    </location>
</feature>
<feature type="compositionally biased region" description="Low complexity" evidence="1">
    <location>
        <begin position="747"/>
        <end position="760"/>
    </location>
</feature>
<feature type="region of interest" description="Disordered" evidence="1">
    <location>
        <begin position="54"/>
        <end position="95"/>
    </location>
</feature>
<evidence type="ECO:0000256" key="1">
    <source>
        <dbReference type="SAM" id="MobiDB-lite"/>
    </source>
</evidence>
<evidence type="ECO:0008006" key="4">
    <source>
        <dbReference type="Google" id="ProtNLM"/>
    </source>
</evidence>
<comment type="caution">
    <text evidence="2">The sequence shown here is derived from an EMBL/GenBank/DDBJ whole genome shotgun (WGS) entry which is preliminary data.</text>
</comment>
<feature type="region of interest" description="Disordered" evidence="1">
    <location>
        <begin position="685"/>
        <end position="784"/>
    </location>
</feature>
<reference evidence="2 3" key="1">
    <citation type="journal article" date="2024" name="IMA Fungus">
        <title>IMA Genome - F19 : A genome assembly and annotation guide to empower mycologists, including annotated draft genome sequences of Ceratocystis pirilliformis, Diaporthe australafricana, Fusarium ophioides, Paecilomyces lecythidis, and Sporothrix stenoceras.</title>
        <authorList>
            <person name="Aylward J."/>
            <person name="Wilson A.M."/>
            <person name="Visagie C.M."/>
            <person name="Spraker J."/>
            <person name="Barnes I."/>
            <person name="Buitendag C."/>
            <person name="Ceriani C."/>
            <person name="Del Mar Angel L."/>
            <person name="du Plessis D."/>
            <person name="Fuchs T."/>
            <person name="Gasser K."/>
            <person name="Kramer D."/>
            <person name="Li W."/>
            <person name="Munsamy K."/>
            <person name="Piso A."/>
            <person name="Price J.L."/>
            <person name="Sonnekus B."/>
            <person name="Thomas C."/>
            <person name="van der Nest A."/>
            <person name="van Dijk A."/>
            <person name="van Heerden A."/>
            <person name="van Vuuren N."/>
            <person name="Yilmaz N."/>
            <person name="Duong T.A."/>
            <person name="van der Merwe N.A."/>
            <person name="Wingfield M.J."/>
            <person name="Wingfield B.D."/>
        </authorList>
    </citation>
    <scope>NUCLEOTIDE SEQUENCE [LARGE SCALE GENOMIC DNA]</scope>
    <source>
        <strain evidence="2 3">CMW 5346</strain>
    </source>
</reference>